<evidence type="ECO:0000256" key="1">
    <source>
        <dbReference type="SAM" id="Phobius"/>
    </source>
</evidence>
<accession>A0ABW4RN58</accession>
<keyword evidence="1" id="KW-0812">Transmembrane</keyword>
<evidence type="ECO:0000313" key="2">
    <source>
        <dbReference type="EMBL" id="MFD1887771.1"/>
    </source>
</evidence>
<feature type="transmembrane region" description="Helical" evidence="1">
    <location>
        <begin position="100"/>
        <end position="121"/>
    </location>
</feature>
<keyword evidence="1" id="KW-1133">Transmembrane helix</keyword>
<name>A0ABW4RN58_9BACL</name>
<dbReference type="Proteomes" id="UP001597233">
    <property type="component" value="Unassembled WGS sequence"/>
</dbReference>
<organism evidence="2 3">
    <name type="scientific">Paenibacillus wenxiniae</name>
    <dbReference type="NCBI Taxonomy" id="1636843"/>
    <lineage>
        <taxon>Bacteria</taxon>
        <taxon>Bacillati</taxon>
        <taxon>Bacillota</taxon>
        <taxon>Bacilli</taxon>
        <taxon>Bacillales</taxon>
        <taxon>Paenibacillaceae</taxon>
        <taxon>Paenibacillus</taxon>
    </lineage>
</organism>
<dbReference type="EMBL" id="JBHUEH010000032">
    <property type="protein sequence ID" value="MFD1887771.1"/>
    <property type="molecule type" value="Genomic_DNA"/>
</dbReference>
<reference evidence="3" key="1">
    <citation type="journal article" date="2019" name="Int. J. Syst. Evol. Microbiol.">
        <title>The Global Catalogue of Microorganisms (GCM) 10K type strain sequencing project: providing services to taxonomists for standard genome sequencing and annotation.</title>
        <authorList>
            <consortium name="The Broad Institute Genomics Platform"/>
            <consortium name="The Broad Institute Genome Sequencing Center for Infectious Disease"/>
            <person name="Wu L."/>
            <person name="Ma J."/>
        </authorList>
    </citation>
    <scope>NUCLEOTIDE SEQUENCE [LARGE SCALE GENOMIC DNA]</scope>
    <source>
        <strain evidence="3">CCUG 54950</strain>
    </source>
</reference>
<keyword evidence="3" id="KW-1185">Reference proteome</keyword>
<feature type="transmembrane region" description="Helical" evidence="1">
    <location>
        <begin position="67"/>
        <end position="88"/>
    </location>
</feature>
<feature type="transmembrane region" description="Helical" evidence="1">
    <location>
        <begin position="7"/>
        <end position="28"/>
    </location>
</feature>
<gene>
    <name evidence="2" type="ORF">ACFSC9_20030</name>
</gene>
<sequence length="132" mass="14484">MNKGVYIVVGMAALCFIILGILRITSVASLTGKWMLYFAIAGTLLAIADLINFIWECYGQKSKRLIYSFFIIVECVLIAGAIFSIFVLHHINLSIPVKTVNAASDALTLFGLGIAFISMLLKSLRVQKYTSS</sequence>
<comment type="caution">
    <text evidence="2">The sequence shown here is derived from an EMBL/GenBank/DDBJ whole genome shotgun (WGS) entry which is preliminary data.</text>
</comment>
<dbReference type="RefSeq" id="WP_347323940.1">
    <property type="nucleotide sequence ID" value="NZ_JBCGUH010000002.1"/>
</dbReference>
<protein>
    <submittedName>
        <fullName evidence="2">Uncharacterized protein</fullName>
    </submittedName>
</protein>
<keyword evidence="1" id="KW-0472">Membrane</keyword>
<feature type="transmembrane region" description="Helical" evidence="1">
    <location>
        <begin position="34"/>
        <end position="55"/>
    </location>
</feature>
<evidence type="ECO:0000313" key="3">
    <source>
        <dbReference type="Proteomes" id="UP001597233"/>
    </source>
</evidence>
<proteinExistence type="predicted"/>